<dbReference type="EMBL" id="CAJZAH010000004">
    <property type="protein sequence ID" value="CAG9179837.1"/>
    <property type="molecule type" value="Genomic_DNA"/>
</dbReference>
<dbReference type="InterPro" id="IPR036061">
    <property type="entry name" value="CheW-like_dom_sf"/>
</dbReference>
<dbReference type="SMART" id="SM00260">
    <property type="entry name" value="CheW"/>
    <property type="match status" value="1"/>
</dbReference>
<evidence type="ECO:0000313" key="3">
    <source>
        <dbReference type="Proteomes" id="UP000721236"/>
    </source>
</evidence>
<dbReference type="Gene3D" id="2.40.50.180">
    <property type="entry name" value="CheA-289, Domain 4"/>
    <property type="match status" value="1"/>
</dbReference>
<dbReference type="Proteomes" id="UP000721236">
    <property type="component" value="Unassembled WGS sequence"/>
</dbReference>
<reference evidence="2 3" key="1">
    <citation type="submission" date="2021-08" db="EMBL/GenBank/DDBJ databases">
        <authorList>
            <person name="Peeters C."/>
        </authorList>
    </citation>
    <scope>NUCLEOTIDE SEQUENCE [LARGE SCALE GENOMIC DNA]</scope>
    <source>
        <strain evidence="2 3">LMG 21510</strain>
    </source>
</reference>
<feature type="domain" description="CheW-like" evidence="1">
    <location>
        <begin position="4"/>
        <end position="148"/>
    </location>
</feature>
<dbReference type="PANTHER" id="PTHR22617:SF43">
    <property type="entry name" value="PROTEIN PILI"/>
    <property type="match status" value="1"/>
</dbReference>
<dbReference type="PROSITE" id="PS50851">
    <property type="entry name" value="CHEW"/>
    <property type="match status" value="1"/>
</dbReference>
<dbReference type="InterPro" id="IPR039315">
    <property type="entry name" value="CheW"/>
</dbReference>
<evidence type="ECO:0000259" key="1">
    <source>
        <dbReference type="PROSITE" id="PS50851"/>
    </source>
</evidence>
<dbReference type="SUPFAM" id="SSF50341">
    <property type="entry name" value="CheW-like"/>
    <property type="match status" value="1"/>
</dbReference>
<proteinExistence type="predicted"/>
<dbReference type="InterPro" id="IPR002545">
    <property type="entry name" value="CheW-lke_dom"/>
</dbReference>
<dbReference type="Pfam" id="PF01584">
    <property type="entry name" value="CheW"/>
    <property type="match status" value="1"/>
</dbReference>
<protein>
    <recommendedName>
        <fullName evidence="1">CheW-like domain-containing protein</fullName>
    </recommendedName>
</protein>
<gene>
    <name evidence="2" type="ORF">LMG21510_03913</name>
</gene>
<dbReference type="Gene3D" id="2.30.30.40">
    <property type="entry name" value="SH3 Domains"/>
    <property type="match status" value="1"/>
</dbReference>
<evidence type="ECO:0000313" key="2">
    <source>
        <dbReference type="EMBL" id="CAG9179837.1"/>
    </source>
</evidence>
<keyword evidence="3" id="KW-1185">Reference proteome</keyword>
<name>A0ABM8XI62_9BURK</name>
<sequence>MNTMKLYLLFRIGADHYALDATEVAEVLPLTALKAMPGTPGWVAGLLPWRGGPVPVIDMSALATGLPAATRTSTRTVLVHYRRLATEPARLLGLRLEHATETLRCDPAAFIDAGVDTAPARYLGPVLHEARGLIQRVRVADLLPEAVQARLFAATDAALP</sequence>
<accession>A0ABM8XI62</accession>
<dbReference type="PANTHER" id="PTHR22617">
    <property type="entry name" value="CHEMOTAXIS SENSOR HISTIDINE KINASE-RELATED"/>
    <property type="match status" value="1"/>
</dbReference>
<comment type="caution">
    <text evidence="2">The sequence shown here is derived from an EMBL/GenBank/DDBJ whole genome shotgun (WGS) entry which is preliminary data.</text>
</comment>
<organism evidence="2 3">
    <name type="scientific">Cupriavidus respiraculi</name>
    <dbReference type="NCBI Taxonomy" id="195930"/>
    <lineage>
        <taxon>Bacteria</taxon>
        <taxon>Pseudomonadati</taxon>
        <taxon>Pseudomonadota</taxon>
        <taxon>Betaproteobacteria</taxon>
        <taxon>Burkholderiales</taxon>
        <taxon>Burkholderiaceae</taxon>
        <taxon>Cupriavidus</taxon>
    </lineage>
</organism>